<protein>
    <submittedName>
        <fullName evidence="2">Uncharacterized protein</fullName>
    </submittedName>
</protein>
<evidence type="ECO:0000256" key="1">
    <source>
        <dbReference type="SAM" id="Phobius"/>
    </source>
</evidence>
<keyword evidence="1" id="KW-1133">Transmembrane helix</keyword>
<keyword evidence="3" id="KW-1185">Reference proteome</keyword>
<sequence length="33" mass="3436">MSALSLVFIALVVLVGLGTLAFALLVLTRLFSS</sequence>
<organism evidence="2 3">
    <name type="scientific">Brachybacterium alimentarium</name>
    <dbReference type="NCBI Taxonomy" id="47845"/>
    <lineage>
        <taxon>Bacteria</taxon>
        <taxon>Bacillati</taxon>
        <taxon>Actinomycetota</taxon>
        <taxon>Actinomycetes</taxon>
        <taxon>Micrococcales</taxon>
        <taxon>Dermabacteraceae</taxon>
        <taxon>Brachybacterium</taxon>
    </lineage>
</organism>
<feature type="transmembrane region" description="Helical" evidence="1">
    <location>
        <begin position="6"/>
        <end position="27"/>
    </location>
</feature>
<evidence type="ECO:0000313" key="2">
    <source>
        <dbReference type="EMBL" id="PCC40906.1"/>
    </source>
</evidence>
<accession>A0A2A3YNI3</accession>
<comment type="caution">
    <text evidence="2">The sequence shown here is derived from an EMBL/GenBank/DDBJ whole genome shotgun (WGS) entry which is preliminary data.</text>
</comment>
<proteinExistence type="predicted"/>
<keyword evidence="1" id="KW-0472">Membrane</keyword>
<name>A0A2A3YNI3_9MICO</name>
<dbReference type="EMBL" id="NRGR01000004">
    <property type="protein sequence ID" value="PCC40906.1"/>
    <property type="molecule type" value="Genomic_DNA"/>
</dbReference>
<keyword evidence="1" id="KW-0812">Transmembrane</keyword>
<reference evidence="2 3" key="1">
    <citation type="journal article" date="2017" name="Elife">
        <title>Extensive horizontal gene transfer in cheese-associated bacteria.</title>
        <authorList>
            <person name="Bonham K.S."/>
            <person name="Wolfe B.E."/>
            <person name="Dutton R.J."/>
        </authorList>
    </citation>
    <scope>NUCLEOTIDE SEQUENCE [LARGE SCALE GENOMIC DNA]</scope>
    <source>
        <strain evidence="2 3">341_9</strain>
    </source>
</reference>
<evidence type="ECO:0000313" key="3">
    <source>
        <dbReference type="Proteomes" id="UP000218598"/>
    </source>
</evidence>
<dbReference type="Proteomes" id="UP000218598">
    <property type="component" value="Unassembled WGS sequence"/>
</dbReference>
<gene>
    <name evidence="2" type="ORF">CIK66_01320</name>
</gene>
<dbReference type="AlphaFoldDB" id="A0A2A3YNI3"/>